<comment type="caution">
    <text evidence="7">The sequence shown here is derived from an EMBL/GenBank/DDBJ whole genome shotgun (WGS) entry which is preliminary data.</text>
</comment>
<feature type="domain" description="Translocation and assembly module TamB C-terminal" evidence="6">
    <location>
        <begin position="1041"/>
        <end position="1468"/>
    </location>
</feature>
<name>A0ABW7NCX2_9BACT</name>
<comment type="subcellular location">
    <subcellularLocation>
        <location evidence="1">Membrane</location>
        <topology evidence="1">Single-pass membrane protein</topology>
    </subcellularLocation>
</comment>
<evidence type="ECO:0000256" key="4">
    <source>
        <dbReference type="ARBA" id="ARBA00023136"/>
    </source>
</evidence>
<evidence type="ECO:0000256" key="3">
    <source>
        <dbReference type="ARBA" id="ARBA00022989"/>
    </source>
</evidence>
<dbReference type="PANTHER" id="PTHR36985">
    <property type="entry name" value="TRANSLOCATION AND ASSEMBLY MODULE SUBUNIT TAMB"/>
    <property type="match status" value="1"/>
</dbReference>
<keyword evidence="2 5" id="KW-0812">Transmembrane</keyword>
<gene>
    <name evidence="7" type="ORF">ACHKAR_12775</name>
</gene>
<dbReference type="EMBL" id="JBIPKE010000017">
    <property type="protein sequence ID" value="MFH6984319.1"/>
    <property type="molecule type" value="Genomic_DNA"/>
</dbReference>
<keyword evidence="8" id="KW-1185">Reference proteome</keyword>
<organism evidence="7 8">
    <name type="scientific">Marinoscillum luteum</name>
    <dbReference type="NCBI Taxonomy" id="861051"/>
    <lineage>
        <taxon>Bacteria</taxon>
        <taxon>Pseudomonadati</taxon>
        <taxon>Bacteroidota</taxon>
        <taxon>Cytophagia</taxon>
        <taxon>Cytophagales</taxon>
        <taxon>Reichenbachiellaceae</taxon>
        <taxon>Marinoscillum</taxon>
    </lineage>
</organism>
<evidence type="ECO:0000313" key="8">
    <source>
        <dbReference type="Proteomes" id="UP001610063"/>
    </source>
</evidence>
<dbReference type="PANTHER" id="PTHR36985:SF1">
    <property type="entry name" value="TRANSLOCATION AND ASSEMBLY MODULE SUBUNIT TAMB"/>
    <property type="match status" value="1"/>
</dbReference>
<evidence type="ECO:0000256" key="5">
    <source>
        <dbReference type="SAM" id="Phobius"/>
    </source>
</evidence>
<accession>A0ABW7NCX2</accession>
<evidence type="ECO:0000256" key="2">
    <source>
        <dbReference type="ARBA" id="ARBA00022692"/>
    </source>
</evidence>
<dbReference type="Pfam" id="PF04357">
    <property type="entry name" value="TamB"/>
    <property type="match status" value="1"/>
</dbReference>
<keyword evidence="3 5" id="KW-1133">Transmembrane helix</keyword>
<evidence type="ECO:0000259" key="6">
    <source>
        <dbReference type="Pfam" id="PF04357"/>
    </source>
</evidence>
<dbReference type="Proteomes" id="UP001610063">
    <property type="component" value="Unassembled WGS sequence"/>
</dbReference>
<reference evidence="7 8" key="1">
    <citation type="journal article" date="2013" name="Int. J. Syst. Evol. Microbiol.">
        <title>Marinoscillum luteum sp. nov., isolated from marine sediment.</title>
        <authorList>
            <person name="Cha I.T."/>
            <person name="Park S.J."/>
            <person name="Kim S.J."/>
            <person name="Kim J.G."/>
            <person name="Jung M.Y."/>
            <person name="Shin K.S."/>
            <person name="Kwon K.K."/>
            <person name="Yang S.H."/>
            <person name="Seo Y.S."/>
            <person name="Rhee S.K."/>
        </authorList>
    </citation>
    <scope>NUCLEOTIDE SEQUENCE [LARGE SCALE GENOMIC DNA]</scope>
    <source>
        <strain evidence="7 8">KCTC 23939</strain>
    </source>
</reference>
<dbReference type="InterPro" id="IPR007452">
    <property type="entry name" value="TamB_C"/>
</dbReference>
<dbReference type="RefSeq" id="WP_395417678.1">
    <property type="nucleotide sequence ID" value="NZ_JBIPKE010000017.1"/>
</dbReference>
<sequence>MKGKITFRSAVVLLRKLIFWSITGIAIFLVILILLLQTPFLQNYLANEVLSLINANTRQTAKFTNIKIKWFDFVEIKGLEVKDYQDNVMISASTIQVDYQLDHLLVEGDLWFDQIYLRDGALHMKKYEDTLNLNLIEFINDLRALAPKKQDTVSKASAPKLSLGKIRLDQFQFSYDNRLNDSLPQGKFDYGHFLLEIPGATFADFTIIRDTIQAEIRSLAARDPATGLTVEKLQTMFMLNSHEIDLSDLVLETRHSIIRDHFGLKYSDFSALSDFTNSVALDVNLVDARISKHDLAFFVDLPTDDFEVNISTQISGPVPRLSLSNLQLDFGIGTHLEGSFDFMGLPAIEETFIDARVKEALIYPQDVQVFTTASLKELEELGEISFSGRFLGFTNDFVANATFDTNEGKVYSDLNLKFPKGWEEASYSGKLKLDHFNVGKVIGDTMLVGRVNLEGKIDGQGLTQKNAKFYLDAEVFRSEIFGYEYEHIKANGQFSSQFFEGKLEITDPNCKVLTEGSVDLKQAPERVKIYSEIDTLDLFALGFTRTKWRINGRVDADLSGLNLDSLQGSVRIDDLGLVWSDDSLKLDSVKLNSSLIGRQRRIELILPELDVQLEGDFYFSQISSDIETMASELEAYFSPDYSKDVEKVSAEQTVNSYSIDFEVRYHDISRYTNLIFDKDLYLSPKGMFEGTYYQRKNATLSIFSEIDSVYFNGFSFNQNTIDVNLSKDLDSAGIIASVFIDSQKQAWKDNPPTKNLSIEAVWFDDKINFYTSIAQPENNSSADINGEMKLSDDRLTFNFLPSKLVAFGERWYFNPYNKITLTEKELVFDRMELYQNDQSILLKGIYTDSAATNLNLSFKNFDLKALGALLPVSLGGVLDATVDLLREDMESPFILDSDLNVNAFELNEFVVGNVAGRSKWNPGRRGLEIDFGVQREAINTITIAGMYIPGDSLEQLDIKAEFNQANLQLLDPFLQGLFSDIGGFADGEIAITGSTRYPVLNGSSSVSNGRFTFDYLGTTYSFDGDLSFDNKAINFNGIKLRDRDDDRATLSGAIYHRGFRELEVDINMAVRDFQLLNTTASENSLYYGTANATGDISIAGPVEDLIIKAKATTEKGTKLFIPLSESSEITQKDYISFVDFSDTTNTFNIDEIVKNSISGIRLDFEIDVTPDAYVELIFDIRTGDIIRGRGNGNLKMFLDTNGEFELFGDLSITEGAYNFTIPALGINKEFTVSAGSTISWYGDPYSGILNLNANYRQLASFDEFDGTADASAVSQKYPVLVVLKLQGEMLSPRIDFEIKLEDSQSSPTSDVQRALSVMNNNEQELKRQVFSLLILRKFYRQSSFNVGGSDVGGSLSEFLSNQFSYFISQVDENLEVDVDLSSLDANAFNTFQLRLSYTFMDGRLRVSGGGAIPSSGADDPSTNDVIGDWSIRYLLTPDGHFRVKAFSKTEQIANDLQRETGVSFQYIKSFDDLRELLTRTREAAISSKPKDMSKERAANEEG</sequence>
<evidence type="ECO:0000313" key="7">
    <source>
        <dbReference type="EMBL" id="MFH6984319.1"/>
    </source>
</evidence>
<proteinExistence type="predicted"/>
<feature type="transmembrane region" description="Helical" evidence="5">
    <location>
        <begin position="12"/>
        <end position="36"/>
    </location>
</feature>
<keyword evidence="4 5" id="KW-0472">Membrane</keyword>
<protein>
    <submittedName>
        <fullName evidence="7">Translocation/assembly module TamB domain-containing protein</fullName>
    </submittedName>
</protein>
<evidence type="ECO:0000256" key="1">
    <source>
        <dbReference type="ARBA" id="ARBA00004167"/>
    </source>
</evidence>